<dbReference type="GO" id="GO:0035435">
    <property type="term" value="P:phosphate ion transmembrane transport"/>
    <property type="evidence" value="ECO:0007669"/>
    <property type="project" value="InterPro"/>
</dbReference>
<dbReference type="OrthoDB" id="9805538at2"/>
<sequence>MKPKLGIAGLELLYGDLHALRGITMQIAPAEIVALIGPSGCGKSALLGVLNRMTGPDAHLAGSVELDGQDIYRDLNEYELRRRVGMIFARPNVFPMSIYDNIAFGPRVNGERRRPVLDEMVETALTEAELWDEVKDRLRSPALRLSEGQQQRLCIARALALQPEVLLLDEPTSSLDPIATGRIEQLLERLSQRMAILLVTHAVQQASRISDRTAFFLHGELVECGRTEEMFVQPRQQSTADYISGRFQR</sequence>
<keyword evidence="6" id="KW-1185">Reference proteome</keyword>
<dbReference type="EMBL" id="CP003282">
    <property type="protein sequence ID" value="AFG36739.1"/>
    <property type="molecule type" value="Genomic_DNA"/>
</dbReference>
<evidence type="ECO:0000256" key="2">
    <source>
        <dbReference type="ARBA" id="ARBA00022741"/>
    </source>
</evidence>
<dbReference type="GO" id="GO:0005315">
    <property type="term" value="F:phosphate transmembrane transporter activity"/>
    <property type="evidence" value="ECO:0007669"/>
    <property type="project" value="InterPro"/>
</dbReference>
<dbReference type="PROSITE" id="PS50893">
    <property type="entry name" value="ABC_TRANSPORTER_2"/>
    <property type="match status" value="1"/>
</dbReference>
<keyword evidence="2" id="KW-0547">Nucleotide-binding</keyword>
<dbReference type="eggNOG" id="COG1117">
    <property type="taxonomic scope" value="Bacteria"/>
</dbReference>
<dbReference type="InterPro" id="IPR027417">
    <property type="entry name" value="P-loop_NTPase"/>
</dbReference>
<dbReference type="Gene3D" id="3.40.50.300">
    <property type="entry name" value="P-loop containing nucleotide triphosphate hydrolases"/>
    <property type="match status" value="1"/>
</dbReference>
<dbReference type="CDD" id="cd03260">
    <property type="entry name" value="ABC_PstB_phosphate_transporter"/>
    <property type="match status" value="1"/>
</dbReference>
<dbReference type="RefSeq" id="WP_014454736.1">
    <property type="nucleotide sequence ID" value="NC_017098.1"/>
</dbReference>
<keyword evidence="3" id="KW-0067">ATP-binding</keyword>
<protein>
    <submittedName>
        <fullName evidence="5">ABC-type phosphate transport system, ATPase component</fullName>
    </submittedName>
</protein>
<evidence type="ECO:0000256" key="1">
    <source>
        <dbReference type="ARBA" id="ARBA00022592"/>
    </source>
</evidence>
<dbReference type="KEGG" id="sfc:Spiaf_0639"/>
<keyword evidence="1" id="KW-0813">Transport</keyword>
<dbReference type="GO" id="GO:0016887">
    <property type="term" value="F:ATP hydrolysis activity"/>
    <property type="evidence" value="ECO:0007669"/>
    <property type="project" value="InterPro"/>
</dbReference>
<dbReference type="AlphaFoldDB" id="H9UGU6"/>
<proteinExistence type="predicted"/>
<dbReference type="InterPro" id="IPR005670">
    <property type="entry name" value="PstB-like"/>
</dbReference>
<keyword evidence="1" id="KW-0592">Phosphate transport</keyword>
<dbReference type="Proteomes" id="UP000007383">
    <property type="component" value="Chromosome"/>
</dbReference>
<evidence type="ECO:0000256" key="3">
    <source>
        <dbReference type="ARBA" id="ARBA00022840"/>
    </source>
</evidence>
<name>H9UGU6_SPIAZ</name>
<dbReference type="STRING" id="889378.Spiaf_0639"/>
<reference evidence="6" key="1">
    <citation type="journal article" date="2013" name="Stand. Genomic Sci.">
        <title>Complete genome sequence of the halophilic bacterium Spirochaeta africana type strain (Z-7692(T)) from the alkaline Lake Magadi in the East African Rift.</title>
        <authorList>
            <person name="Liolos K."/>
            <person name="Abt B."/>
            <person name="Scheuner C."/>
            <person name="Teshima H."/>
            <person name="Held B."/>
            <person name="Lapidus A."/>
            <person name="Nolan M."/>
            <person name="Lucas S."/>
            <person name="Deshpande S."/>
            <person name="Cheng J.F."/>
            <person name="Tapia R."/>
            <person name="Goodwin L.A."/>
            <person name="Pitluck S."/>
            <person name="Pagani I."/>
            <person name="Ivanova N."/>
            <person name="Mavromatis K."/>
            <person name="Mikhailova N."/>
            <person name="Huntemann M."/>
            <person name="Pati A."/>
            <person name="Chen A."/>
            <person name="Palaniappan K."/>
            <person name="Land M."/>
            <person name="Rohde M."/>
            <person name="Tindall B.J."/>
            <person name="Detter J.C."/>
            <person name="Goker M."/>
            <person name="Bristow J."/>
            <person name="Eisen J.A."/>
            <person name="Markowitz V."/>
            <person name="Hugenholtz P."/>
            <person name="Woyke T."/>
            <person name="Klenk H.P."/>
            <person name="Kyrpides N.C."/>
        </authorList>
    </citation>
    <scope>NUCLEOTIDE SEQUENCE</scope>
    <source>
        <strain evidence="6">ATCC 700263 / DSM 8902 / Z-7692</strain>
    </source>
</reference>
<dbReference type="InterPro" id="IPR003439">
    <property type="entry name" value="ABC_transporter-like_ATP-bd"/>
</dbReference>
<gene>
    <name evidence="5" type="ordered locus">Spiaf_0639</name>
</gene>
<feature type="domain" description="ABC transporter" evidence="4">
    <location>
        <begin position="5"/>
        <end position="243"/>
    </location>
</feature>
<organism evidence="5 6">
    <name type="scientific">Spirochaeta africana (strain ATCC 700263 / DSM 8902 / Z-7692)</name>
    <dbReference type="NCBI Taxonomy" id="889378"/>
    <lineage>
        <taxon>Bacteria</taxon>
        <taxon>Pseudomonadati</taxon>
        <taxon>Spirochaetota</taxon>
        <taxon>Spirochaetia</taxon>
        <taxon>Spirochaetales</taxon>
        <taxon>Spirochaetaceae</taxon>
        <taxon>Spirochaeta</taxon>
    </lineage>
</organism>
<evidence type="ECO:0000259" key="4">
    <source>
        <dbReference type="PROSITE" id="PS50893"/>
    </source>
</evidence>
<dbReference type="InterPro" id="IPR003593">
    <property type="entry name" value="AAA+_ATPase"/>
</dbReference>
<dbReference type="SMART" id="SM00382">
    <property type="entry name" value="AAA"/>
    <property type="match status" value="1"/>
</dbReference>
<dbReference type="PATRIC" id="fig|889378.3.peg.650"/>
<dbReference type="Pfam" id="PF00005">
    <property type="entry name" value="ABC_tran"/>
    <property type="match status" value="1"/>
</dbReference>
<dbReference type="PANTHER" id="PTHR43423">
    <property type="entry name" value="ABC TRANSPORTER I FAMILY MEMBER 17"/>
    <property type="match status" value="1"/>
</dbReference>
<evidence type="ECO:0000313" key="6">
    <source>
        <dbReference type="Proteomes" id="UP000007383"/>
    </source>
</evidence>
<dbReference type="PANTHER" id="PTHR43423:SF1">
    <property type="entry name" value="ABC TRANSPORTER I FAMILY MEMBER 17"/>
    <property type="match status" value="1"/>
</dbReference>
<accession>H9UGU6</accession>
<evidence type="ECO:0000313" key="5">
    <source>
        <dbReference type="EMBL" id="AFG36739.1"/>
    </source>
</evidence>
<dbReference type="SUPFAM" id="SSF52540">
    <property type="entry name" value="P-loop containing nucleoside triphosphate hydrolases"/>
    <property type="match status" value="1"/>
</dbReference>
<dbReference type="HOGENOM" id="CLU_000604_1_22_12"/>
<dbReference type="GO" id="GO:0016020">
    <property type="term" value="C:membrane"/>
    <property type="evidence" value="ECO:0007669"/>
    <property type="project" value="InterPro"/>
</dbReference>
<dbReference type="GO" id="GO:0005524">
    <property type="term" value="F:ATP binding"/>
    <property type="evidence" value="ECO:0007669"/>
    <property type="project" value="UniProtKB-KW"/>
</dbReference>